<dbReference type="PANTHER" id="PTHR22952:SF463">
    <property type="entry name" value="ABSCISIC ACID-INSENSITIVE 5-LIKE PROTEIN 7"/>
    <property type="match status" value="1"/>
</dbReference>
<comment type="caution">
    <text evidence="6">The sequence shown here is derived from an EMBL/GenBank/DDBJ whole genome shotgun (WGS) entry which is preliminary data.</text>
</comment>
<keyword evidence="3" id="KW-0539">Nucleus</keyword>
<dbReference type="GO" id="GO:0045893">
    <property type="term" value="P:positive regulation of DNA-templated transcription"/>
    <property type="evidence" value="ECO:0007669"/>
    <property type="project" value="InterPro"/>
</dbReference>
<protein>
    <submittedName>
        <fullName evidence="6">Basic leucine zipper transcription factor</fullName>
    </submittedName>
</protein>
<evidence type="ECO:0000259" key="5">
    <source>
        <dbReference type="PROSITE" id="PS50217"/>
    </source>
</evidence>
<dbReference type="SUPFAM" id="SSF57959">
    <property type="entry name" value="Leucine zipper domain"/>
    <property type="match status" value="1"/>
</dbReference>
<evidence type="ECO:0000313" key="7">
    <source>
        <dbReference type="Proteomes" id="UP001454036"/>
    </source>
</evidence>
<keyword evidence="4" id="KW-0175">Coiled coil</keyword>
<proteinExistence type="predicted"/>
<accession>A0AAV3Q7R6</accession>
<dbReference type="InterPro" id="IPR043452">
    <property type="entry name" value="BZIP46-like"/>
</dbReference>
<dbReference type="EMBL" id="BAABME010003777">
    <property type="protein sequence ID" value="GAA0160099.1"/>
    <property type="molecule type" value="Genomic_DNA"/>
</dbReference>
<dbReference type="GO" id="GO:0005634">
    <property type="term" value="C:nucleus"/>
    <property type="evidence" value="ECO:0007669"/>
    <property type="project" value="UniProtKB-SubCell"/>
</dbReference>
<keyword evidence="7" id="KW-1185">Reference proteome</keyword>
<evidence type="ECO:0000256" key="2">
    <source>
        <dbReference type="ARBA" id="ARBA00023125"/>
    </source>
</evidence>
<dbReference type="Proteomes" id="UP001454036">
    <property type="component" value="Unassembled WGS sequence"/>
</dbReference>
<dbReference type="PROSITE" id="PS50217">
    <property type="entry name" value="BZIP"/>
    <property type="match status" value="1"/>
</dbReference>
<keyword evidence="2" id="KW-0238">DNA-binding</keyword>
<dbReference type="SMART" id="SM00338">
    <property type="entry name" value="BRLZ"/>
    <property type="match status" value="1"/>
</dbReference>
<dbReference type="InterPro" id="IPR004827">
    <property type="entry name" value="bZIP"/>
</dbReference>
<evidence type="ECO:0000256" key="4">
    <source>
        <dbReference type="SAM" id="Coils"/>
    </source>
</evidence>
<dbReference type="Pfam" id="PF00170">
    <property type="entry name" value="bZIP_1"/>
    <property type="match status" value="1"/>
</dbReference>
<evidence type="ECO:0000313" key="6">
    <source>
        <dbReference type="EMBL" id="GAA0160099.1"/>
    </source>
</evidence>
<dbReference type="Gene3D" id="1.20.5.170">
    <property type="match status" value="1"/>
</dbReference>
<feature type="coiled-coil region" evidence="4">
    <location>
        <begin position="377"/>
        <end position="411"/>
    </location>
</feature>
<reference evidence="6 7" key="1">
    <citation type="submission" date="2024-01" db="EMBL/GenBank/DDBJ databases">
        <title>The complete chloroplast genome sequence of Lithospermum erythrorhizon: insights into the phylogenetic relationship among Boraginaceae species and the maternal lineages of purple gromwells.</title>
        <authorList>
            <person name="Okada T."/>
            <person name="Watanabe K."/>
        </authorList>
    </citation>
    <scope>NUCLEOTIDE SEQUENCE [LARGE SCALE GENOMIC DNA]</scope>
</reference>
<evidence type="ECO:0000256" key="1">
    <source>
        <dbReference type="ARBA" id="ARBA00004123"/>
    </source>
</evidence>
<dbReference type="InterPro" id="IPR046347">
    <property type="entry name" value="bZIP_sf"/>
</dbReference>
<dbReference type="GO" id="GO:0003700">
    <property type="term" value="F:DNA-binding transcription factor activity"/>
    <property type="evidence" value="ECO:0007669"/>
    <property type="project" value="InterPro"/>
</dbReference>
<name>A0AAV3Q7R6_LITER</name>
<dbReference type="CDD" id="cd14707">
    <property type="entry name" value="bZIP_plant_BZIP46"/>
    <property type="match status" value="1"/>
</dbReference>
<sequence>MGSFFNFKNFGDTQHLDCSSGKVTTTGDVPLARQSSIYSLTFDELQGTFSGLGKDFGSMNMEDLLKKNIWMAEESQAFASTAGVGNGITPSGNLQRQGSLTLPRTLSQKTVDEVWRDMFKESTTSTFDGDSAGGSSFGQRQNTLGEMTLEDFLQRAGVAKEEPQQIVKLETAGFYGALAQPCSSSSLSIGFQPVPNQKALGNQFLENINPVPNSSDIILNLGGTDTSRKEQHKEVPSQHQSLFSNGASLTFSSGVPPTNNNNYQISSPQTKVAVVAMSKSSMNSTLVQHSPIPEGAAGLAGLSYLPASRVAISPGNHMPSNAIANRKLDILPVSPLYTVGEGGRGRRSNSSLEKVVERRRKRMIKNRESAARSRSRKQAYTLELEAEIANLKELNQNLKKKQAEFIEMQKDQVLETEKIPLGGKRRCLERTLTGPW</sequence>
<dbReference type="GO" id="GO:0003677">
    <property type="term" value="F:DNA binding"/>
    <property type="evidence" value="ECO:0007669"/>
    <property type="project" value="UniProtKB-KW"/>
</dbReference>
<evidence type="ECO:0000256" key="3">
    <source>
        <dbReference type="ARBA" id="ARBA00023242"/>
    </source>
</evidence>
<comment type="subcellular location">
    <subcellularLocation>
        <location evidence="1">Nucleus</location>
    </subcellularLocation>
</comment>
<dbReference type="PANTHER" id="PTHR22952">
    <property type="entry name" value="CAMP-RESPONSE ELEMENT BINDING PROTEIN-RELATED"/>
    <property type="match status" value="1"/>
</dbReference>
<feature type="domain" description="BZIP" evidence="5">
    <location>
        <begin position="356"/>
        <end position="401"/>
    </location>
</feature>
<gene>
    <name evidence="6" type="ORF">LIER_16731</name>
</gene>
<organism evidence="6 7">
    <name type="scientific">Lithospermum erythrorhizon</name>
    <name type="common">Purple gromwell</name>
    <name type="synonym">Lithospermum officinale var. erythrorhizon</name>
    <dbReference type="NCBI Taxonomy" id="34254"/>
    <lineage>
        <taxon>Eukaryota</taxon>
        <taxon>Viridiplantae</taxon>
        <taxon>Streptophyta</taxon>
        <taxon>Embryophyta</taxon>
        <taxon>Tracheophyta</taxon>
        <taxon>Spermatophyta</taxon>
        <taxon>Magnoliopsida</taxon>
        <taxon>eudicotyledons</taxon>
        <taxon>Gunneridae</taxon>
        <taxon>Pentapetalae</taxon>
        <taxon>asterids</taxon>
        <taxon>lamiids</taxon>
        <taxon>Boraginales</taxon>
        <taxon>Boraginaceae</taxon>
        <taxon>Boraginoideae</taxon>
        <taxon>Lithospermeae</taxon>
        <taxon>Lithospermum</taxon>
    </lineage>
</organism>
<dbReference type="AlphaFoldDB" id="A0AAV3Q7R6"/>